<dbReference type="SMART" id="SM00857">
    <property type="entry name" value="Resolvase"/>
    <property type="match status" value="1"/>
</dbReference>
<dbReference type="GO" id="GO:0003677">
    <property type="term" value="F:DNA binding"/>
    <property type="evidence" value="ECO:0007669"/>
    <property type="project" value="InterPro"/>
</dbReference>
<dbReference type="Pfam" id="PF00239">
    <property type="entry name" value="Resolvase"/>
    <property type="match status" value="1"/>
</dbReference>
<accession>A0A7V8RXE4</accession>
<dbReference type="Gene3D" id="3.40.50.1390">
    <property type="entry name" value="Resolvase, N-terminal catalytic domain"/>
    <property type="match status" value="1"/>
</dbReference>
<dbReference type="InterPro" id="IPR011109">
    <property type="entry name" value="DNA_bind_recombinase_dom"/>
</dbReference>
<dbReference type="CDD" id="cd00338">
    <property type="entry name" value="Ser_Recombinase"/>
    <property type="match status" value="1"/>
</dbReference>
<reference evidence="4 5" key="1">
    <citation type="submission" date="2015-09" db="EMBL/GenBank/DDBJ databases">
        <title>Genome Sequences of Mycobacterium immunogenum Isolates, Recuperated from a Chloraminated Drinking Water Distribution System Simulator Subjected to Episodes of Nitrification.</title>
        <authorList>
            <person name="Gomez-Alvarez V."/>
            <person name="Revetta R.P."/>
        </authorList>
    </citation>
    <scope>NUCLEOTIDE SEQUENCE [LARGE SCALE GENOMIC DNA]</scope>
    <source>
        <strain evidence="4 5">H008</strain>
    </source>
</reference>
<evidence type="ECO:0008006" key="6">
    <source>
        <dbReference type="Google" id="ProtNLM"/>
    </source>
</evidence>
<dbReference type="PANTHER" id="PTHR30461:SF23">
    <property type="entry name" value="DNA RECOMBINASE-RELATED"/>
    <property type="match status" value="1"/>
</dbReference>
<dbReference type="InterPro" id="IPR050639">
    <property type="entry name" value="SSR_resolvase"/>
</dbReference>
<dbReference type="AlphaFoldDB" id="A0A7V8RXE4"/>
<organism evidence="4 5">
    <name type="scientific">Mycobacteroides immunogenum</name>
    <dbReference type="NCBI Taxonomy" id="83262"/>
    <lineage>
        <taxon>Bacteria</taxon>
        <taxon>Bacillati</taxon>
        <taxon>Actinomycetota</taxon>
        <taxon>Actinomycetes</taxon>
        <taxon>Mycobacteriales</taxon>
        <taxon>Mycobacteriaceae</taxon>
        <taxon>Mycobacteroides</taxon>
    </lineage>
</organism>
<dbReference type="InterPro" id="IPR006119">
    <property type="entry name" value="Resolv_N"/>
</dbReference>
<evidence type="ECO:0000313" key="3">
    <source>
        <dbReference type="EMBL" id="KPG14314.1"/>
    </source>
</evidence>
<dbReference type="Proteomes" id="UP000037843">
    <property type="component" value="Unassembled WGS sequence"/>
</dbReference>
<dbReference type="EMBL" id="LJFO01000003">
    <property type="protein sequence ID" value="KPG14314.1"/>
    <property type="molecule type" value="Genomic_DNA"/>
</dbReference>
<dbReference type="InterPro" id="IPR038109">
    <property type="entry name" value="DNA_bind_recomb_sf"/>
</dbReference>
<proteinExistence type="predicted"/>
<evidence type="ECO:0000259" key="1">
    <source>
        <dbReference type="PROSITE" id="PS51736"/>
    </source>
</evidence>
<dbReference type="Pfam" id="PF07508">
    <property type="entry name" value="Recombinase"/>
    <property type="match status" value="1"/>
</dbReference>
<protein>
    <recommendedName>
        <fullName evidence="6">Serine recombinase</fullName>
    </recommendedName>
</protein>
<dbReference type="SUPFAM" id="SSF53041">
    <property type="entry name" value="Resolvase-like"/>
    <property type="match status" value="1"/>
</dbReference>
<dbReference type="PROSITE" id="PS51736">
    <property type="entry name" value="RECOMBINASES_3"/>
    <property type="match status" value="1"/>
</dbReference>
<dbReference type="PROSITE" id="PS51737">
    <property type="entry name" value="RECOMBINASE_DNA_BIND"/>
    <property type="match status" value="1"/>
</dbReference>
<evidence type="ECO:0000313" key="5">
    <source>
        <dbReference type="Proteomes" id="UP000037843"/>
    </source>
</evidence>
<dbReference type="EMBL" id="LJFO01000003">
    <property type="protein sequence ID" value="KPG14382.1"/>
    <property type="molecule type" value="Genomic_DNA"/>
</dbReference>
<evidence type="ECO:0000259" key="2">
    <source>
        <dbReference type="PROSITE" id="PS51737"/>
    </source>
</evidence>
<dbReference type="GO" id="GO:0000150">
    <property type="term" value="F:DNA strand exchange activity"/>
    <property type="evidence" value="ECO:0007669"/>
    <property type="project" value="InterPro"/>
</dbReference>
<feature type="domain" description="Recombinase" evidence="2">
    <location>
        <begin position="162"/>
        <end position="273"/>
    </location>
</feature>
<name>A0A7V8RXE4_9MYCO</name>
<dbReference type="PANTHER" id="PTHR30461">
    <property type="entry name" value="DNA-INVERTASE FROM LAMBDOID PROPHAGE"/>
    <property type="match status" value="1"/>
</dbReference>
<dbReference type="Gene3D" id="3.90.1750.20">
    <property type="entry name" value="Putative Large Serine Recombinase, Chain B, Domain 2"/>
    <property type="match status" value="1"/>
</dbReference>
<sequence length="467" mass="52690">MICSDLVKAVIYTRVSYDDAGRSRSTDDQERECRAFCDSQGWPVRRVLCDKDVGASRYSKGKREAFEELKKILQPGDILVMWENSRAERRLGGFAELRDQCAELQVPWAYKGRVFDMNRSSDRLQATFEAVIAENEIEQMVERMVRGKRSAAAEGKPFGHPPWGYKILRDQLSGRAINFVFDPEEIHLVRDAVRSALAGESMRSIAKRVNADGTRPRFRPQSGSSLRRAIINPQLAGLRMYRGEVIGDALWEPIISREEHEKLVALITDPRRKSHNRGYEPRWLLTGIAVCGVCGALVARKTNRGQDIYICRSSSGCVGRNIDYTDEVVKESVLTVLENLDPMIFAEEDGSSGETLTELRRLEDLLDEYVELAATGEISPRAYAKFEQKLIPQIESARSRLTASQRASAALAIAGPDVRRLWAAYEANGAQGLLDRRAVLRFFDITIRPIGRGRKLVPESIDVQWRV</sequence>
<dbReference type="InterPro" id="IPR036162">
    <property type="entry name" value="Resolvase-like_N_sf"/>
</dbReference>
<evidence type="ECO:0000313" key="4">
    <source>
        <dbReference type="EMBL" id="KPG14382.1"/>
    </source>
</evidence>
<feature type="domain" description="Resolvase/invertase-type recombinase catalytic" evidence="1">
    <location>
        <begin position="8"/>
        <end position="155"/>
    </location>
</feature>
<gene>
    <name evidence="3" type="ORF">AN908_07035</name>
    <name evidence="4" type="ORF">AN908_07490</name>
</gene>
<comment type="caution">
    <text evidence="4">The sequence shown here is derived from an EMBL/GenBank/DDBJ whole genome shotgun (WGS) entry which is preliminary data.</text>
</comment>